<protein>
    <recommendedName>
        <fullName evidence="3">ABC transporter domain-containing protein</fullName>
    </recommendedName>
</protein>
<keyword evidence="1" id="KW-0813">Transport</keyword>
<feature type="domain" description="ABC transporter" evidence="3">
    <location>
        <begin position="13"/>
        <end position="52"/>
    </location>
</feature>
<proteinExistence type="predicted"/>
<dbReference type="PANTHER" id="PTHR43394">
    <property type="entry name" value="ATP-DEPENDENT PERMEASE MDL1, MITOCHONDRIAL"/>
    <property type="match status" value="1"/>
</dbReference>
<keyword evidence="5" id="KW-1185">Reference proteome</keyword>
<evidence type="ECO:0000313" key="5">
    <source>
        <dbReference type="Proteomes" id="UP000678499"/>
    </source>
</evidence>
<dbReference type="Pfam" id="PF00005">
    <property type="entry name" value="ABC_tran"/>
    <property type="match status" value="1"/>
</dbReference>
<organism evidence="4">
    <name type="scientific">Notodromas monacha</name>
    <dbReference type="NCBI Taxonomy" id="399045"/>
    <lineage>
        <taxon>Eukaryota</taxon>
        <taxon>Metazoa</taxon>
        <taxon>Ecdysozoa</taxon>
        <taxon>Arthropoda</taxon>
        <taxon>Crustacea</taxon>
        <taxon>Oligostraca</taxon>
        <taxon>Ostracoda</taxon>
        <taxon>Podocopa</taxon>
        <taxon>Podocopida</taxon>
        <taxon>Cypridocopina</taxon>
        <taxon>Cypridoidea</taxon>
        <taxon>Cyprididae</taxon>
        <taxon>Notodromas</taxon>
    </lineage>
</organism>
<keyword evidence="2" id="KW-0677">Repeat</keyword>
<accession>A0A7R9BD89</accession>
<dbReference type="GO" id="GO:0015421">
    <property type="term" value="F:ABC-type oligopeptide transporter activity"/>
    <property type="evidence" value="ECO:0007669"/>
    <property type="project" value="TreeGrafter"/>
</dbReference>
<dbReference type="OrthoDB" id="6500128at2759"/>
<dbReference type="InterPro" id="IPR003439">
    <property type="entry name" value="ABC_transporter-like_ATP-bd"/>
</dbReference>
<dbReference type="GO" id="GO:0005743">
    <property type="term" value="C:mitochondrial inner membrane"/>
    <property type="evidence" value="ECO:0007669"/>
    <property type="project" value="TreeGrafter"/>
</dbReference>
<dbReference type="GO" id="GO:0016887">
    <property type="term" value="F:ATP hydrolysis activity"/>
    <property type="evidence" value="ECO:0007669"/>
    <property type="project" value="InterPro"/>
</dbReference>
<dbReference type="Proteomes" id="UP000678499">
    <property type="component" value="Unassembled WGS sequence"/>
</dbReference>
<dbReference type="EMBL" id="OA882060">
    <property type="protein sequence ID" value="CAD7272366.1"/>
    <property type="molecule type" value="Genomic_DNA"/>
</dbReference>
<dbReference type="GO" id="GO:0005524">
    <property type="term" value="F:ATP binding"/>
    <property type="evidence" value="ECO:0007669"/>
    <property type="project" value="InterPro"/>
</dbReference>
<dbReference type="PANTHER" id="PTHR43394:SF11">
    <property type="entry name" value="ATP-BINDING CASSETTE TRANSPORTER"/>
    <property type="match status" value="1"/>
</dbReference>
<sequence length="248" mass="27869">MTIYLKHDLKLGYETRVGDKGTQLSGGQKQRVAIARALLRNPAILLLDEATSALDSESEKVVQEALDSAQKGRTCITIAHRLSTIQNADMIYVFHQGKVSESRLFKTPWTQLRRGEHASQLPTDCPPFRMQTSFMFSIKARFQSLENMLTCCSSKDCITTSGFKVAQPDTSHQHPAISNSGPSLVSVENHSLSKLAKHMQVTGHWVNCNTCYPIIQMHSNVHNIIWQNYQASSFKCKGRWVLVVQHNQ</sequence>
<gene>
    <name evidence="4" type="ORF">NMOB1V02_LOCUS308</name>
</gene>
<name>A0A7R9BD89_9CRUS</name>
<dbReference type="GO" id="GO:0090374">
    <property type="term" value="P:oligopeptide export from mitochondrion"/>
    <property type="evidence" value="ECO:0007669"/>
    <property type="project" value="TreeGrafter"/>
</dbReference>
<dbReference type="SUPFAM" id="SSF52540">
    <property type="entry name" value="P-loop containing nucleoside triphosphate hydrolases"/>
    <property type="match status" value="1"/>
</dbReference>
<evidence type="ECO:0000256" key="1">
    <source>
        <dbReference type="ARBA" id="ARBA00022448"/>
    </source>
</evidence>
<evidence type="ECO:0000313" key="4">
    <source>
        <dbReference type="EMBL" id="CAD7272366.1"/>
    </source>
</evidence>
<reference evidence="4" key="1">
    <citation type="submission" date="2020-11" db="EMBL/GenBank/DDBJ databases">
        <authorList>
            <person name="Tran Van P."/>
        </authorList>
    </citation>
    <scope>NUCLEOTIDE SEQUENCE</scope>
</reference>
<evidence type="ECO:0000259" key="3">
    <source>
        <dbReference type="Pfam" id="PF00005"/>
    </source>
</evidence>
<dbReference type="InterPro" id="IPR027417">
    <property type="entry name" value="P-loop_NTPase"/>
</dbReference>
<dbReference type="EMBL" id="CAJPEX010000023">
    <property type="protein sequence ID" value="CAG0912518.1"/>
    <property type="molecule type" value="Genomic_DNA"/>
</dbReference>
<dbReference type="Gene3D" id="3.40.50.300">
    <property type="entry name" value="P-loop containing nucleotide triphosphate hydrolases"/>
    <property type="match status" value="1"/>
</dbReference>
<evidence type="ECO:0000256" key="2">
    <source>
        <dbReference type="ARBA" id="ARBA00022737"/>
    </source>
</evidence>
<dbReference type="InterPro" id="IPR039421">
    <property type="entry name" value="Type_1_exporter"/>
</dbReference>
<dbReference type="AlphaFoldDB" id="A0A7R9BD89"/>